<keyword evidence="1" id="KW-0328">Glycosyltransferase</keyword>
<dbReference type="AlphaFoldDB" id="A0A9W6G5X8"/>
<dbReference type="InterPro" id="IPR028098">
    <property type="entry name" value="Glyco_trans_4-like_N"/>
</dbReference>
<dbReference type="GO" id="GO:1901137">
    <property type="term" value="P:carbohydrate derivative biosynthetic process"/>
    <property type="evidence" value="ECO:0007669"/>
    <property type="project" value="UniProtKB-ARBA"/>
</dbReference>
<evidence type="ECO:0000259" key="3">
    <source>
        <dbReference type="Pfam" id="PF00534"/>
    </source>
</evidence>
<sequence>MSIERNVAVVTPWYPDAQRPYRGSFVQAMAAAVAPGLDRLDIYHLDGWAVSPEPARLRRVRDLHTQLLPRAMKAAEAVGGASLYRFPAIVERSRDHAVHARRYAEWLGVALDGRRIEADVIHAHVPMLGGYAALEHCRSGAKVYTTEHSSFLPEVLSQASSRELYDEILHRSAGSFVVGAPLHDLIAEVFPHHAAKIQYIANPIDFTAGREQAPRDLRRWLSVAGLVERKRIDYLLQAFAECHAEDGTLTLTLAGEGVLRAALVKLAEELGISEAVSFIGSVDPGDIPALMADHDLLVHTSRHETFGVVVVEAIAAGIPVLVTRSGGSDQVLAGIEEDAGRLVDVVDDPGAFADAFRDLRERHPGKTDLGRAREHLRAKYSYEAVADHHHRIWFGAAA</sequence>
<evidence type="ECO:0000256" key="2">
    <source>
        <dbReference type="ARBA" id="ARBA00022679"/>
    </source>
</evidence>
<dbReference type="Pfam" id="PF00534">
    <property type="entry name" value="Glycos_transf_1"/>
    <property type="match status" value="1"/>
</dbReference>
<accession>A0A9W6G5X8</accession>
<name>A0A9W6G5X8_9ACTN</name>
<keyword evidence="6" id="KW-1185">Reference proteome</keyword>
<dbReference type="PANTHER" id="PTHR45947">
    <property type="entry name" value="SULFOQUINOVOSYL TRANSFERASE SQD2"/>
    <property type="match status" value="1"/>
</dbReference>
<dbReference type="SUPFAM" id="SSF53756">
    <property type="entry name" value="UDP-Glycosyltransferase/glycogen phosphorylase"/>
    <property type="match status" value="1"/>
</dbReference>
<evidence type="ECO:0000259" key="4">
    <source>
        <dbReference type="Pfam" id="PF13439"/>
    </source>
</evidence>
<dbReference type="Gene3D" id="3.40.50.2000">
    <property type="entry name" value="Glycogen Phosphorylase B"/>
    <property type="match status" value="2"/>
</dbReference>
<organism evidence="5 6">
    <name type="scientific">Glycomyces algeriensis</name>
    <dbReference type="NCBI Taxonomy" id="256037"/>
    <lineage>
        <taxon>Bacteria</taxon>
        <taxon>Bacillati</taxon>
        <taxon>Actinomycetota</taxon>
        <taxon>Actinomycetes</taxon>
        <taxon>Glycomycetales</taxon>
        <taxon>Glycomycetaceae</taxon>
        <taxon>Glycomyces</taxon>
    </lineage>
</organism>
<dbReference type="InterPro" id="IPR001296">
    <property type="entry name" value="Glyco_trans_1"/>
</dbReference>
<dbReference type="Pfam" id="PF13439">
    <property type="entry name" value="Glyco_transf_4"/>
    <property type="match status" value="1"/>
</dbReference>
<reference evidence="5" key="1">
    <citation type="submission" date="2022-12" db="EMBL/GenBank/DDBJ databases">
        <title>Reference genome sequencing for broad-spectrum identification of bacterial and archaeal isolates by mass spectrometry.</title>
        <authorList>
            <person name="Sekiguchi Y."/>
            <person name="Tourlousse D.M."/>
        </authorList>
    </citation>
    <scope>NUCLEOTIDE SEQUENCE</scope>
    <source>
        <strain evidence="5">LLR39Z86</strain>
    </source>
</reference>
<evidence type="ECO:0000313" key="5">
    <source>
        <dbReference type="EMBL" id="GLI41734.1"/>
    </source>
</evidence>
<comment type="caution">
    <text evidence="5">The sequence shown here is derived from an EMBL/GenBank/DDBJ whole genome shotgun (WGS) entry which is preliminary data.</text>
</comment>
<evidence type="ECO:0000256" key="1">
    <source>
        <dbReference type="ARBA" id="ARBA00022676"/>
    </source>
</evidence>
<dbReference type="PANTHER" id="PTHR45947:SF3">
    <property type="entry name" value="SULFOQUINOVOSYL TRANSFERASE SQD2"/>
    <property type="match status" value="1"/>
</dbReference>
<protein>
    <submittedName>
        <fullName evidence="5">Glycosyl transferase</fullName>
    </submittedName>
</protein>
<dbReference type="RefSeq" id="WP_270115304.1">
    <property type="nucleotide sequence ID" value="NZ_BAAAOL010000003.1"/>
</dbReference>
<gene>
    <name evidence="5" type="ORF">GALLR39Z86_15840</name>
</gene>
<dbReference type="EMBL" id="BSDT01000001">
    <property type="protein sequence ID" value="GLI41734.1"/>
    <property type="molecule type" value="Genomic_DNA"/>
</dbReference>
<feature type="domain" description="Glycosyl transferase family 1" evidence="3">
    <location>
        <begin position="215"/>
        <end position="362"/>
    </location>
</feature>
<feature type="domain" description="Glycosyltransferase subfamily 4-like N-terminal" evidence="4">
    <location>
        <begin position="103"/>
        <end position="205"/>
    </location>
</feature>
<evidence type="ECO:0000313" key="6">
    <source>
        <dbReference type="Proteomes" id="UP001144313"/>
    </source>
</evidence>
<dbReference type="InterPro" id="IPR050194">
    <property type="entry name" value="Glycosyltransferase_grp1"/>
</dbReference>
<dbReference type="Proteomes" id="UP001144313">
    <property type="component" value="Unassembled WGS sequence"/>
</dbReference>
<keyword evidence="2 5" id="KW-0808">Transferase</keyword>
<dbReference type="GO" id="GO:0016757">
    <property type="term" value="F:glycosyltransferase activity"/>
    <property type="evidence" value="ECO:0007669"/>
    <property type="project" value="UniProtKB-KW"/>
</dbReference>
<proteinExistence type="predicted"/>